<organism evidence="3 4">
    <name type="scientific">Fusarium globosum</name>
    <dbReference type="NCBI Taxonomy" id="78864"/>
    <lineage>
        <taxon>Eukaryota</taxon>
        <taxon>Fungi</taxon>
        <taxon>Dikarya</taxon>
        <taxon>Ascomycota</taxon>
        <taxon>Pezizomycotina</taxon>
        <taxon>Sordariomycetes</taxon>
        <taxon>Hypocreomycetidae</taxon>
        <taxon>Hypocreales</taxon>
        <taxon>Nectriaceae</taxon>
        <taxon>Fusarium</taxon>
        <taxon>Fusarium fujikuroi species complex</taxon>
    </lineage>
</organism>
<dbReference type="Pfam" id="PF00856">
    <property type="entry name" value="SET"/>
    <property type="match status" value="1"/>
</dbReference>
<dbReference type="Gene3D" id="2.170.270.10">
    <property type="entry name" value="SET domain"/>
    <property type="match status" value="1"/>
</dbReference>
<dbReference type="AlphaFoldDB" id="A0A8H5YRB8"/>
<comment type="caution">
    <text evidence="3">The sequence shown here is derived from an EMBL/GenBank/DDBJ whole genome shotgun (WGS) entry which is preliminary data.</text>
</comment>
<dbReference type="PROSITE" id="PS50280">
    <property type="entry name" value="SET"/>
    <property type="match status" value="1"/>
</dbReference>
<reference evidence="3 4" key="1">
    <citation type="submission" date="2020-05" db="EMBL/GenBank/DDBJ databases">
        <title>Identification and distribution of gene clusters putatively required for synthesis of sphingolipid metabolism inhibitors in phylogenetically diverse species of the filamentous fungus Fusarium.</title>
        <authorList>
            <person name="Kim H.-S."/>
            <person name="Busman M."/>
            <person name="Brown D.W."/>
            <person name="Divon H."/>
            <person name="Uhlig S."/>
            <person name="Proctor R.H."/>
        </authorList>
    </citation>
    <scope>NUCLEOTIDE SEQUENCE [LARGE SCALE GENOMIC DNA]</scope>
    <source>
        <strain evidence="3 4">NRRL 26131</strain>
    </source>
</reference>
<dbReference type="SMART" id="SM00317">
    <property type="entry name" value="SET"/>
    <property type="match status" value="1"/>
</dbReference>
<evidence type="ECO:0000256" key="1">
    <source>
        <dbReference type="SAM" id="MobiDB-lite"/>
    </source>
</evidence>
<dbReference type="InterPro" id="IPR001214">
    <property type="entry name" value="SET_dom"/>
</dbReference>
<feature type="compositionally biased region" description="Basic and acidic residues" evidence="1">
    <location>
        <begin position="462"/>
        <end position="473"/>
    </location>
</feature>
<name>A0A8H5YRB8_9HYPO</name>
<dbReference type="CDD" id="cd20071">
    <property type="entry name" value="SET_SMYD"/>
    <property type="match status" value="1"/>
</dbReference>
<sequence length="931" mass="106008">MHGATNAEAYGKLIHWDSHPDAEEWVRNRKQFLPGDALLVLEVQERLMKFLVDFCHQILHEIPPDTMISEEYPIQPEPILKTDSDASGFVSLAVITAEAPYKRPAGLDLSHLLKVLEARMLAAEDHIWSLREDPAYFSEQFREILDHREEMLPDTKGNPQPVTQPHRINTLWSRVLLNMVLNAYSNLEVFSVLYNQVLVCIQLEKSSRNDIDPAKDLPKLYFHALTLFKFYLDQVVMVPLEPLEHSEFASPPIRKFFARMPPPDPYTSDMNVIPRAGLKITGGLFIARLPLVVDELERLMQADPKADALISAHVAKILGDIAIIAQCLKQLELYQPWAAQFDQDIQSKPDTYRDVWNELVPNFGKLHDAFLKKEFDEAARFAEPSGGKFTYPYSKRRTKETVDTMRRAEANLDIIWAKIDQITQKNWVEPIKTDSKAEPITNRDLWELNKPLSRLFLDEPGQEPKKFKPEVKSKTKVKTKRDPTEPATAEQATPPVDEAEPAAEATQPTFAVDAKALKVFRTLFFDPEVTSTTGLIPWNDFLYAMAATCFKIEKLYGSVWQFTPTKLDVERGIHFREPHPMGKIPFETARRHGRRLTRAYGWHGDDARPRNHQHERAYLATLTTHDENGNSYYDMEQAECLYMMKETADGHGLFAKELIKAGTRIIHEKPILTVSQNETKTKAEYRCVIDQVANLSDPEKQRLMNLYHNDKKLREFSFLQGQACPGTDLDAGIVLAKFYTNAASITSGGLECGLFTIFCRMNHSCIPNICWVYDEPTGFMEVYAVRDIDKDEEITNSYIEVSISHQARRKELSNWGFTCQCTACEGPDAAKHDERRRRIAQIKGILDIYQDAGKSGDSPKFAEIPKTDLEALRLGEESLALLSDEGLIEQLGVMYGLCGKFAKGAGLHDSAEDYEEMEFEILVITTGEYID</sequence>
<feature type="region of interest" description="Disordered" evidence="1">
    <location>
        <begin position="458"/>
        <end position="505"/>
    </location>
</feature>
<keyword evidence="4" id="KW-1185">Reference proteome</keyword>
<dbReference type="EMBL" id="JAAQPF010000097">
    <property type="protein sequence ID" value="KAF5716266.1"/>
    <property type="molecule type" value="Genomic_DNA"/>
</dbReference>
<accession>A0A8H5YRB8</accession>
<evidence type="ECO:0000313" key="4">
    <source>
        <dbReference type="Proteomes" id="UP000532311"/>
    </source>
</evidence>
<dbReference type="PANTHER" id="PTHR40788">
    <property type="entry name" value="CLR5 DOMAIN-CONTAINING PROTEIN-RELATED"/>
    <property type="match status" value="1"/>
</dbReference>
<evidence type="ECO:0000313" key="3">
    <source>
        <dbReference type="EMBL" id="KAF5716266.1"/>
    </source>
</evidence>
<dbReference type="PANTHER" id="PTHR40788:SF2">
    <property type="entry name" value="CLR5 DOMAIN-CONTAINING PROTEIN"/>
    <property type="match status" value="1"/>
</dbReference>
<gene>
    <name evidence="3" type="ORF">FGLOB1_2655</name>
</gene>
<dbReference type="SUPFAM" id="SSF82199">
    <property type="entry name" value="SET domain"/>
    <property type="match status" value="1"/>
</dbReference>
<feature type="domain" description="SET" evidence="2">
    <location>
        <begin position="633"/>
        <end position="799"/>
    </location>
</feature>
<protein>
    <recommendedName>
        <fullName evidence="2">SET domain-containing protein</fullName>
    </recommendedName>
</protein>
<evidence type="ECO:0000259" key="2">
    <source>
        <dbReference type="PROSITE" id="PS50280"/>
    </source>
</evidence>
<proteinExistence type="predicted"/>
<dbReference type="Proteomes" id="UP000532311">
    <property type="component" value="Unassembled WGS sequence"/>
</dbReference>
<dbReference type="InterPro" id="IPR046341">
    <property type="entry name" value="SET_dom_sf"/>
</dbReference>